<dbReference type="OrthoDB" id="5982674at2759"/>
<protein>
    <submittedName>
        <fullName evidence="4">BTB/POZ domain-containing protein POB1-like</fullName>
    </submittedName>
</protein>
<dbReference type="GeneID" id="116298669"/>
<dbReference type="Pfam" id="PF00651">
    <property type="entry name" value="BTB"/>
    <property type="match status" value="1"/>
</dbReference>
<dbReference type="Gene3D" id="3.30.710.10">
    <property type="entry name" value="Potassium Channel Kv1.1, Chain A"/>
    <property type="match status" value="1"/>
</dbReference>
<gene>
    <name evidence="4" type="primary">LOC116298669</name>
</gene>
<sequence>MSSKIEGQANVEASMNANLMATDRVLEKIGDHYNNPEMADRILVVKVRPQGWEMQEAAKLARNYINKDKGKSEKMSNIESTNESKTSTRKNDEKSLSKVSKDVLSEPVSGAIASASIVLSDSDVDVEIVTSASDSSYSPVQEVYNSKAGTKRKKNNSEDSIVIPEEILLDKDSKCPIDSSCEQGSDLPNPSEVSKTEDVELKTENPVEESDREIISQADKKICVDIEEFLPIYTFATQQDVDSCVVCEHEIYVHSFWLALNSPYFRGLFFSSGMKETKDKKVVMNVSESMSSMFLVLIESLYRPEVVSNKSVDELLILMRLAHVYDTESTLKACERLLESADLSIEICDSALNMREHERLPEMDDFNKRCQRFLVDSFSPLDYQWTREEFFSLSAKALQSVLSSDELCVSMENTVFLALMRWAEVNDTYGDALESLLELVRFKAMTINYLHDIVTSKHPIAATVAKFPQMFEEAVFFRAFSKERQAEEGDLVSRKEFEEPILFNWHVENYDDSDFEKRKKIVKSPHFWVSGYEMFLELKLRSTGFQGLYLTICTRQFLHHSKGFVKLKYSLSSNFLKATHVFNEIDVFDKEGSGWGYEEFFPLVWYEFKEQLKRTPLIITAQVRLIE</sequence>
<dbReference type="InterPro" id="IPR002083">
    <property type="entry name" value="MATH/TRAF_dom"/>
</dbReference>
<dbReference type="Gene3D" id="1.25.40.420">
    <property type="match status" value="1"/>
</dbReference>
<evidence type="ECO:0000256" key="1">
    <source>
        <dbReference type="SAM" id="MobiDB-lite"/>
    </source>
</evidence>
<dbReference type="InterPro" id="IPR011705">
    <property type="entry name" value="BACK"/>
</dbReference>
<dbReference type="SMART" id="SM00225">
    <property type="entry name" value="BTB"/>
    <property type="match status" value="1"/>
</dbReference>
<dbReference type="InterPro" id="IPR045890">
    <property type="entry name" value="POB1-like"/>
</dbReference>
<organism evidence="3 4">
    <name type="scientific">Actinia tenebrosa</name>
    <name type="common">Australian red waratah sea anemone</name>
    <dbReference type="NCBI Taxonomy" id="6105"/>
    <lineage>
        <taxon>Eukaryota</taxon>
        <taxon>Metazoa</taxon>
        <taxon>Cnidaria</taxon>
        <taxon>Anthozoa</taxon>
        <taxon>Hexacorallia</taxon>
        <taxon>Actiniaria</taxon>
        <taxon>Actiniidae</taxon>
        <taxon>Actinia</taxon>
    </lineage>
</organism>
<dbReference type="PROSITE" id="PS50097">
    <property type="entry name" value="BTB"/>
    <property type="match status" value="1"/>
</dbReference>
<proteinExistence type="predicted"/>
<keyword evidence="3" id="KW-1185">Reference proteome</keyword>
<dbReference type="SMART" id="SM00875">
    <property type="entry name" value="BACK"/>
    <property type="match status" value="1"/>
</dbReference>
<evidence type="ECO:0000313" key="3">
    <source>
        <dbReference type="Proteomes" id="UP000515163"/>
    </source>
</evidence>
<dbReference type="InterPro" id="IPR008974">
    <property type="entry name" value="TRAF-like"/>
</dbReference>
<dbReference type="Pfam" id="PF07707">
    <property type="entry name" value="BACK"/>
    <property type="match status" value="1"/>
</dbReference>
<dbReference type="Proteomes" id="UP000515163">
    <property type="component" value="Unplaced"/>
</dbReference>
<feature type="region of interest" description="Disordered" evidence="1">
    <location>
        <begin position="179"/>
        <end position="210"/>
    </location>
</feature>
<dbReference type="AlphaFoldDB" id="A0A6P8I563"/>
<name>A0A6P8I563_ACTTE</name>
<feature type="domain" description="BTB" evidence="2">
    <location>
        <begin position="239"/>
        <end position="310"/>
    </location>
</feature>
<evidence type="ECO:0000313" key="4">
    <source>
        <dbReference type="RefSeq" id="XP_031563053.1"/>
    </source>
</evidence>
<dbReference type="SUPFAM" id="SSF49599">
    <property type="entry name" value="TRAF domain-like"/>
    <property type="match status" value="1"/>
</dbReference>
<dbReference type="CDD" id="cd18186">
    <property type="entry name" value="BTB_POZ_ZBTB_KLHL-like"/>
    <property type="match status" value="1"/>
</dbReference>
<dbReference type="SUPFAM" id="SSF54695">
    <property type="entry name" value="POZ domain"/>
    <property type="match status" value="1"/>
</dbReference>
<dbReference type="InterPro" id="IPR000210">
    <property type="entry name" value="BTB/POZ_dom"/>
</dbReference>
<feature type="compositionally biased region" description="Basic and acidic residues" evidence="1">
    <location>
        <begin position="89"/>
        <end position="99"/>
    </location>
</feature>
<feature type="region of interest" description="Disordered" evidence="1">
    <location>
        <begin position="68"/>
        <end position="99"/>
    </location>
</feature>
<dbReference type="InterPro" id="IPR011333">
    <property type="entry name" value="SKP1/BTB/POZ_sf"/>
</dbReference>
<dbReference type="KEGG" id="aten:116298669"/>
<dbReference type="Gene3D" id="2.60.210.10">
    <property type="entry name" value="Apoptosis, Tumor Necrosis Factor Receptor Associated Protein 2, Chain A"/>
    <property type="match status" value="1"/>
</dbReference>
<feature type="compositionally biased region" description="Polar residues" evidence="1">
    <location>
        <begin position="180"/>
        <end position="193"/>
    </location>
</feature>
<dbReference type="PANTHER" id="PTHR46336">
    <property type="entry name" value="OS02G0260700 PROTEIN"/>
    <property type="match status" value="1"/>
</dbReference>
<dbReference type="PANTHER" id="PTHR46336:SF3">
    <property type="entry name" value="BTB_POZ DOMAIN-CONTAINING PROTEIN POB1"/>
    <property type="match status" value="1"/>
</dbReference>
<dbReference type="InParanoid" id="A0A6P8I563"/>
<feature type="compositionally biased region" description="Basic and acidic residues" evidence="1">
    <location>
        <begin position="194"/>
        <end position="205"/>
    </location>
</feature>
<dbReference type="CDD" id="cd00121">
    <property type="entry name" value="MATH"/>
    <property type="match status" value="1"/>
</dbReference>
<dbReference type="RefSeq" id="XP_031563053.1">
    <property type="nucleotide sequence ID" value="XM_031707193.1"/>
</dbReference>
<accession>A0A6P8I563</accession>
<evidence type="ECO:0000259" key="2">
    <source>
        <dbReference type="PROSITE" id="PS50097"/>
    </source>
</evidence>
<reference evidence="4" key="1">
    <citation type="submission" date="2025-08" db="UniProtKB">
        <authorList>
            <consortium name="RefSeq"/>
        </authorList>
    </citation>
    <scope>IDENTIFICATION</scope>
    <source>
        <tissue evidence="4">Tentacle</tissue>
    </source>
</reference>